<evidence type="ECO:0000313" key="2">
    <source>
        <dbReference type="Proteomes" id="UP001154282"/>
    </source>
</evidence>
<gene>
    <name evidence="1" type="ORF">LITE_LOCUS9498</name>
</gene>
<accession>A0AAV0III5</accession>
<evidence type="ECO:0000313" key="1">
    <source>
        <dbReference type="EMBL" id="CAI0397311.1"/>
    </source>
</evidence>
<dbReference type="EMBL" id="CAMGYJ010000004">
    <property type="protein sequence ID" value="CAI0397311.1"/>
    <property type="molecule type" value="Genomic_DNA"/>
</dbReference>
<reference evidence="1" key="1">
    <citation type="submission" date="2022-08" db="EMBL/GenBank/DDBJ databases">
        <authorList>
            <person name="Gutierrez-Valencia J."/>
        </authorList>
    </citation>
    <scope>NUCLEOTIDE SEQUENCE</scope>
</reference>
<dbReference type="AlphaFoldDB" id="A0AAV0III5"/>
<proteinExistence type="predicted"/>
<dbReference type="Proteomes" id="UP001154282">
    <property type="component" value="Unassembled WGS sequence"/>
</dbReference>
<sequence>MGSLLHFSTIHRVYTTKSHPQPKEATTTPIYSINMVGGAVLFHSMLHTEEDGKNHNNINQVANEITVPRGNILRRSTRSSRNTLEPCRAGSRLLRIRCSFWNSTGCSTCSSSCRTASRSSLKPP</sequence>
<protein>
    <submittedName>
        <fullName evidence="1">Uncharacterized protein</fullName>
    </submittedName>
</protein>
<keyword evidence="2" id="KW-1185">Reference proteome</keyword>
<name>A0AAV0III5_9ROSI</name>
<comment type="caution">
    <text evidence="1">The sequence shown here is derived from an EMBL/GenBank/DDBJ whole genome shotgun (WGS) entry which is preliminary data.</text>
</comment>
<organism evidence="1 2">
    <name type="scientific">Linum tenue</name>
    <dbReference type="NCBI Taxonomy" id="586396"/>
    <lineage>
        <taxon>Eukaryota</taxon>
        <taxon>Viridiplantae</taxon>
        <taxon>Streptophyta</taxon>
        <taxon>Embryophyta</taxon>
        <taxon>Tracheophyta</taxon>
        <taxon>Spermatophyta</taxon>
        <taxon>Magnoliopsida</taxon>
        <taxon>eudicotyledons</taxon>
        <taxon>Gunneridae</taxon>
        <taxon>Pentapetalae</taxon>
        <taxon>rosids</taxon>
        <taxon>fabids</taxon>
        <taxon>Malpighiales</taxon>
        <taxon>Linaceae</taxon>
        <taxon>Linum</taxon>
    </lineage>
</organism>